<protein>
    <submittedName>
        <fullName evidence="2">Uncharacterized protein LOC104603216</fullName>
    </submittedName>
</protein>
<accession>A0A1U8ARU7</accession>
<dbReference type="PANTHER" id="PTHR33240:SF8">
    <property type="entry name" value="OS03G0439900 PROTEIN"/>
    <property type="match status" value="1"/>
</dbReference>
<evidence type="ECO:0000313" key="1">
    <source>
        <dbReference type="Proteomes" id="UP000189703"/>
    </source>
</evidence>
<dbReference type="InParanoid" id="A0A1U8ARU7"/>
<name>A0A1U8ARU7_NELNU</name>
<dbReference type="RefSeq" id="XP_010265496.1">
    <property type="nucleotide sequence ID" value="XM_010267194.1"/>
</dbReference>
<reference evidence="2" key="1">
    <citation type="submission" date="2025-08" db="UniProtKB">
        <authorList>
            <consortium name="RefSeq"/>
        </authorList>
    </citation>
    <scope>IDENTIFICATION</scope>
</reference>
<evidence type="ECO:0000313" key="2">
    <source>
        <dbReference type="RefSeq" id="XP_010265496.1"/>
    </source>
</evidence>
<sequence>MTYRNFTPLTTLRSEILIQIHDNKYVRWPEKMKTQSNKRNRDKYYEFHQDHDHEIDNCHDLKQHLKDLIQHGYLGGFIDIKIDKSKEELRPRPLGQAPPAEVIIMISGGMAFGGKSSSGRKAYVRLLEIDDREQKRRREDPITFTDDDLRGVQTSHNNALVITAEIANFKVRRILVDIGSSDDILFEDAFEQLSNSKDCLTLVNTPLMGFFGESLMPKGKILLPLLIENGEITSIAMLDFFVIHCLSSYNAILD</sequence>
<organism evidence="1 2">
    <name type="scientific">Nelumbo nucifera</name>
    <name type="common">Sacred lotus</name>
    <dbReference type="NCBI Taxonomy" id="4432"/>
    <lineage>
        <taxon>Eukaryota</taxon>
        <taxon>Viridiplantae</taxon>
        <taxon>Streptophyta</taxon>
        <taxon>Embryophyta</taxon>
        <taxon>Tracheophyta</taxon>
        <taxon>Spermatophyta</taxon>
        <taxon>Magnoliopsida</taxon>
        <taxon>Proteales</taxon>
        <taxon>Nelumbonaceae</taxon>
        <taxon>Nelumbo</taxon>
    </lineage>
</organism>
<dbReference type="AlphaFoldDB" id="A0A1U8ARU7"/>
<proteinExistence type="predicted"/>
<gene>
    <name evidence="2" type="primary">LOC104603216</name>
</gene>
<dbReference type="PANTHER" id="PTHR33240">
    <property type="entry name" value="OS08G0508500 PROTEIN"/>
    <property type="match status" value="1"/>
</dbReference>
<dbReference type="OMA" id="HEIDNCH"/>
<dbReference type="OrthoDB" id="1752268at2759"/>
<dbReference type="GeneID" id="104603216"/>
<dbReference type="eggNOG" id="KOG0017">
    <property type="taxonomic scope" value="Eukaryota"/>
</dbReference>
<dbReference type="Proteomes" id="UP000189703">
    <property type="component" value="Unplaced"/>
</dbReference>
<dbReference type="KEGG" id="nnu:104603216"/>
<keyword evidence="1" id="KW-1185">Reference proteome</keyword>